<sequence length="705" mass="78775">MISPRRIGKLVAFFLSLNLLALDSNALAHRDAKTARNASRRKELDLPRRLNGKRLLSMHGDVGSLALTTATHPDVGLDHLFQPLKLDCHPDCVKRGNCNAEEGRCECPFGYTGPTCEEPLLSGCQRGPGLEPFFGVLVSRNCECLRQANRFFGCSPNNDTCTLASMSFHDVQCYTFPDLPPEQQYSQMPSLDQPGVQYYRGSINRVVDLKPVGPAEGLVGRDIWSRAYLGLPPEKCGTTKCHGRGACVLEVQSTELDALRTATEGNYSPYCMCYKGYMGHHCNEDMLELCPSNCRGRGRCIRGFCHCNPPYWGLDCSRERAWQLAPGAPHIPNRHVLRIYVYDLPANAAFMVALDDNVFDLNEPSYQTHRKFLNPLEANLFFVPANAYAYSSNTNPPTNQGVRVLPKWASLGFPVTEAPATYHAGYDVYLSNVIHVTLFGLHANLRDNTTTFLKPAPEHHPTWGCYHPKKDVLAAPWYDHMLGSKEAVHLYGSLSDAGGEAPNRDLLFFFAGSVRPRDTSYSGGARQALSAHLKALMASGGNYSDIQFVEGTVPDYEALYMRSRFCLAPHGAGFGVRLTLAMTHACIPVIIQDQVYQPYESDGLLPYSQFSLRLSKSDIPYIVDILRSVSTERQKRMRLAMAKYHHAFLWEPSLGGRAYNYTIRALNQRLHGLWGHLWGDPHPAERRHLRVAWDDAQDEGELADM</sequence>
<dbReference type="GeneID" id="9625625"/>
<dbReference type="PANTHER" id="PTHR11062:SF376">
    <property type="entry name" value="EXOSTOSIN FAMILY PROTEIN"/>
    <property type="match status" value="1"/>
</dbReference>
<dbReference type="InterPro" id="IPR013111">
    <property type="entry name" value="EGF_extracell"/>
</dbReference>
<dbReference type="CDD" id="cd00055">
    <property type="entry name" value="EGF_Lam"/>
    <property type="match status" value="1"/>
</dbReference>
<dbReference type="Gene3D" id="2.10.25.10">
    <property type="entry name" value="Laminin"/>
    <property type="match status" value="1"/>
</dbReference>
<keyword evidence="5" id="KW-0245">EGF-like domain</keyword>
<dbReference type="OrthoDB" id="1924787at2759"/>
<evidence type="ECO:0000256" key="2">
    <source>
        <dbReference type="ARBA" id="ARBA00010271"/>
    </source>
</evidence>
<feature type="disulfide bond" evidence="5">
    <location>
        <begin position="88"/>
        <end position="98"/>
    </location>
</feature>
<dbReference type="eggNOG" id="KOG1021">
    <property type="taxonomic scope" value="Eukaryota"/>
</dbReference>
<feature type="signal peptide" evidence="6">
    <location>
        <begin position="1"/>
        <end position="28"/>
    </location>
</feature>
<proteinExistence type="inferred from homology"/>
<evidence type="ECO:0000313" key="9">
    <source>
        <dbReference type="Proteomes" id="UP000001058"/>
    </source>
</evidence>
<protein>
    <recommendedName>
        <fullName evidence="7">EGF-like domain-containing protein</fullName>
    </recommendedName>
</protein>
<dbReference type="STRING" id="3068.D8UJV8"/>
<dbReference type="GO" id="GO:0000139">
    <property type="term" value="C:Golgi membrane"/>
    <property type="evidence" value="ECO:0007669"/>
    <property type="project" value="UniProtKB-SubCell"/>
</dbReference>
<evidence type="ECO:0000259" key="7">
    <source>
        <dbReference type="PROSITE" id="PS50026"/>
    </source>
</evidence>
<dbReference type="InterPro" id="IPR040911">
    <property type="entry name" value="Exostosin_GT47"/>
</dbReference>
<dbReference type="Pfam" id="PF03016">
    <property type="entry name" value="Exostosin_GT47"/>
    <property type="match status" value="1"/>
</dbReference>
<dbReference type="PROSITE" id="PS50026">
    <property type="entry name" value="EGF_3"/>
    <property type="match status" value="1"/>
</dbReference>
<dbReference type="RefSeq" id="XP_002958955.1">
    <property type="nucleotide sequence ID" value="XM_002958909.1"/>
</dbReference>
<dbReference type="KEGG" id="vcn:VOLCADRAFT_100271"/>
<dbReference type="InterPro" id="IPR002049">
    <property type="entry name" value="LE_dom"/>
</dbReference>
<dbReference type="PROSITE" id="PS01186">
    <property type="entry name" value="EGF_2"/>
    <property type="match status" value="2"/>
</dbReference>
<dbReference type="SMART" id="SM00181">
    <property type="entry name" value="EGF"/>
    <property type="match status" value="3"/>
</dbReference>
<gene>
    <name evidence="8" type="ORF">VOLCADRAFT_100271</name>
</gene>
<organism evidence="9">
    <name type="scientific">Volvox carteri f. nagariensis</name>
    <dbReference type="NCBI Taxonomy" id="3068"/>
    <lineage>
        <taxon>Eukaryota</taxon>
        <taxon>Viridiplantae</taxon>
        <taxon>Chlorophyta</taxon>
        <taxon>core chlorophytes</taxon>
        <taxon>Chlorophyceae</taxon>
        <taxon>CS clade</taxon>
        <taxon>Chlamydomonadales</taxon>
        <taxon>Volvocaceae</taxon>
        <taxon>Volvox</taxon>
    </lineage>
</organism>
<keyword evidence="3" id="KW-0333">Golgi apparatus</keyword>
<evidence type="ECO:0000313" key="8">
    <source>
        <dbReference type="EMBL" id="EFJ39990.1"/>
    </source>
</evidence>
<evidence type="ECO:0000256" key="5">
    <source>
        <dbReference type="PROSITE-ProRule" id="PRU00076"/>
    </source>
</evidence>
<dbReference type="InParanoid" id="D8UJV8"/>
<comment type="subcellular location">
    <subcellularLocation>
        <location evidence="1">Golgi apparatus membrane</location>
        <topology evidence="1">Single-pass type II membrane protein</topology>
    </subcellularLocation>
</comment>
<dbReference type="Pfam" id="PF07974">
    <property type="entry name" value="EGF_2"/>
    <property type="match status" value="1"/>
</dbReference>
<keyword evidence="9" id="KW-1185">Reference proteome</keyword>
<evidence type="ECO:0000256" key="1">
    <source>
        <dbReference type="ARBA" id="ARBA00004323"/>
    </source>
</evidence>
<comment type="similarity">
    <text evidence="2">Belongs to the glycosyltransferase 47 family.</text>
</comment>
<feature type="disulfide bond" evidence="5">
    <location>
        <begin position="107"/>
        <end position="116"/>
    </location>
</feature>
<dbReference type="PROSITE" id="PS00022">
    <property type="entry name" value="EGF_1"/>
    <property type="match status" value="2"/>
</dbReference>
<keyword evidence="6" id="KW-0732">Signal</keyword>
<dbReference type="Gene3D" id="2.170.300.10">
    <property type="entry name" value="Tie2 ligand-binding domain superfamily"/>
    <property type="match status" value="1"/>
</dbReference>
<evidence type="ECO:0000256" key="6">
    <source>
        <dbReference type="SAM" id="SignalP"/>
    </source>
</evidence>
<name>D8UJV8_VOLCA</name>
<comment type="caution">
    <text evidence="5">Lacks conserved residue(s) required for the propagation of feature annotation.</text>
</comment>
<dbReference type="InterPro" id="IPR004263">
    <property type="entry name" value="Exostosin"/>
</dbReference>
<dbReference type="AlphaFoldDB" id="D8UJV8"/>
<accession>D8UJV8</accession>
<feature type="chain" id="PRO_5003124589" description="EGF-like domain-containing protein" evidence="6">
    <location>
        <begin position="29"/>
        <end position="705"/>
    </location>
</feature>
<evidence type="ECO:0000256" key="3">
    <source>
        <dbReference type="ARBA" id="ARBA00023034"/>
    </source>
</evidence>
<dbReference type="InterPro" id="IPR000742">
    <property type="entry name" value="EGF"/>
</dbReference>
<dbReference type="EMBL" id="GL378432">
    <property type="protein sequence ID" value="EFJ39990.1"/>
    <property type="molecule type" value="Genomic_DNA"/>
</dbReference>
<dbReference type="Proteomes" id="UP000001058">
    <property type="component" value="Unassembled WGS sequence"/>
</dbReference>
<dbReference type="PANTHER" id="PTHR11062">
    <property type="entry name" value="EXOSTOSIN HEPARAN SULFATE GLYCOSYLTRANSFERASE -RELATED"/>
    <property type="match status" value="1"/>
</dbReference>
<dbReference type="GO" id="GO:0016757">
    <property type="term" value="F:glycosyltransferase activity"/>
    <property type="evidence" value="ECO:0007669"/>
    <property type="project" value="InterPro"/>
</dbReference>
<keyword evidence="4 5" id="KW-1015">Disulfide bond</keyword>
<evidence type="ECO:0000256" key="4">
    <source>
        <dbReference type="ARBA" id="ARBA00023157"/>
    </source>
</evidence>
<reference evidence="8 9" key="1">
    <citation type="journal article" date="2010" name="Science">
        <title>Genomic analysis of organismal complexity in the multicellular green alga Volvox carteri.</title>
        <authorList>
            <person name="Prochnik S.E."/>
            <person name="Umen J."/>
            <person name="Nedelcu A.M."/>
            <person name="Hallmann A."/>
            <person name="Miller S.M."/>
            <person name="Nishii I."/>
            <person name="Ferris P."/>
            <person name="Kuo A."/>
            <person name="Mitros T."/>
            <person name="Fritz-Laylin L.K."/>
            <person name="Hellsten U."/>
            <person name="Chapman J."/>
            <person name="Simakov O."/>
            <person name="Rensing S.A."/>
            <person name="Terry A."/>
            <person name="Pangilinan J."/>
            <person name="Kapitonov V."/>
            <person name="Jurka J."/>
            <person name="Salamov A."/>
            <person name="Shapiro H."/>
            <person name="Schmutz J."/>
            <person name="Grimwood J."/>
            <person name="Lindquist E."/>
            <person name="Lucas S."/>
            <person name="Grigoriev I.V."/>
            <person name="Schmitt R."/>
            <person name="Kirk D."/>
            <person name="Rokhsar D.S."/>
        </authorList>
    </citation>
    <scope>NUCLEOTIDE SEQUENCE [LARGE SCALE GENOMIC DNA]</scope>
    <source>
        <strain evidence="9">f. Nagariensis / Eve</strain>
    </source>
</reference>
<feature type="domain" description="EGF-like" evidence="7">
    <location>
        <begin position="84"/>
        <end position="117"/>
    </location>
</feature>